<keyword evidence="5 8" id="KW-0812">Transmembrane</keyword>
<keyword evidence="11" id="KW-1185">Reference proteome</keyword>
<dbReference type="GO" id="GO:0022857">
    <property type="term" value="F:transmembrane transporter activity"/>
    <property type="evidence" value="ECO:0007669"/>
    <property type="project" value="InterPro"/>
</dbReference>
<comment type="similarity">
    <text evidence="2">Belongs to the binding-protein-dependent transport system permease family. HisMQ subfamily.</text>
</comment>
<evidence type="ECO:0000259" key="9">
    <source>
        <dbReference type="PROSITE" id="PS50928"/>
    </source>
</evidence>
<dbReference type="GO" id="GO:0006865">
    <property type="term" value="P:amino acid transport"/>
    <property type="evidence" value="ECO:0007669"/>
    <property type="project" value="TreeGrafter"/>
</dbReference>
<feature type="transmembrane region" description="Helical" evidence="8">
    <location>
        <begin position="97"/>
        <end position="118"/>
    </location>
</feature>
<evidence type="ECO:0000313" key="11">
    <source>
        <dbReference type="Proteomes" id="UP000617041"/>
    </source>
</evidence>
<feature type="transmembrane region" description="Helical" evidence="8">
    <location>
        <begin position="333"/>
        <end position="353"/>
    </location>
</feature>
<keyword evidence="3 8" id="KW-0813">Transport</keyword>
<feature type="transmembrane region" description="Helical" evidence="8">
    <location>
        <begin position="125"/>
        <end position="141"/>
    </location>
</feature>
<dbReference type="AlphaFoldDB" id="A0A934PYQ8"/>
<dbReference type="GO" id="GO:0043190">
    <property type="term" value="C:ATP-binding cassette (ABC) transporter complex"/>
    <property type="evidence" value="ECO:0007669"/>
    <property type="project" value="InterPro"/>
</dbReference>
<dbReference type="InterPro" id="IPR043429">
    <property type="entry name" value="ArtM/GltK/GlnP/TcyL/YhdX-like"/>
</dbReference>
<dbReference type="PANTHER" id="PTHR30614">
    <property type="entry name" value="MEMBRANE COMPONENT OF AMINO ACID ABC TRANSPORTER"/>
    <property type="match status" value="1"/>
</dbReference>
<feature type="domain" description="ABC transmembrane type-1" evidence="9">
    <location>
        <begin position="157"/>
        <end position="352"/>
    </location>
</feature>
<feature type="transmembrane region" description="Helical" evidence="8">
    <location>
        <begin position="161"/>
        <end position="181"/>
    </location>
</feature>
<evidence type="ECO:0000256" key="6">
    <source>
        <dbReference type="ARBA" id="ARBA00022989"/>
    </source>
</evidence>
<evidence type="ECO:0000256" key="4">
    <source>
        <dbReference type="ARBA" id="ARBA00022475"/>
    </source>
</evidence>
<evidence type="ECO:0000256" key="1">
    <source>
        <dbReference type="ARBA" id="ARBA00004429"/>
    </source>
</evidence>
<feature type="transmembrane region" description="Helical" evidence="8">
    <location>
        <begin position="228"/>
        <end position="248"/>
    </location>
</feature>
<dbReference type="Proteomes" id="UP000617041">
    <property type="component" value="Unassembled WGS sequence"/>
</dbReference>
<feature type="transmembrane region" description="Helical" evidence="8">
    <location>
        <begin position="34"/>
        <end position="56"/>
    </location>
</feature>
<comment type="caution">
    <text evidence="10">The sequence shown here is derived from an EMBL/GenBank/DDBJ whole genome shotgun (WGS) entry which is preliminary data.</text>
</comment>
<keyword evidence="4" id="KW-1003">Cell membrane</keyword>
<reference evidence="10" key="1">
    <citation type="submission" date="2020-12" db="EMBL/GenBank/DDBJ databases">
        <title>Ramlibacter sp. nov., isolated from a freshwater alga, Cryptomonas.</title>
        <authorList>
            <person name="Kim H.M."/>
            <person name="Jeon C.O."/>
        </authorList>
    </citation>
    <scope>NUCLEOTIDE SEQUENCE</scope>
    <source>
        <strain evidence="10">CrO1</strain>
    </source>
</reference>
<keyword evidence="6 8" id="KW-1133">Transmembrane helix</keyword>
<dbReference type="Pfam" id="PF00528">
    <property type="entry name" value="BPD_transp_1"/>
    <property type="match status" value="1"/>
</dbReference>
<protein>
    <submittedName>
        <fullName evidence="10">Amino acid ABC transporter permease</fullName>
    </submittedName>
</protein>
<dbReference type="PROSITE" id="PS50928">
    <property type="entry name" value="ABC_TM1"/>
    <property type="match status" value="1"/>
</dbReference>
<proteinExistence type="inferred from homology"/>
<dbReference type="Gene3D" id="1.10.3720.10">
    <property type="entry name" value="MetI-like"/>
    <property type="match status" value="1"/>
</dbReference>
<sequence length="362" mass="38361">MAAVRPIVSARAKPAGPSAWSSWRRHVAGSPTQVVLTLLVVAVAGWALAHFLQWAVLDAVWQPDADRCQAARGTGACWGVVAEKWRLVLLGRYPVDGTWRIVTGSIALLAGVAASLWLAPRSPRWLLAWPSGLLVFAWLAGGGPGLEAVPTDLWGGLPLTLFLTASTMLLAFPVAILLALGRRSALPALRAACTVWIELVRGVPLVPVLFIASFVFPLLLSPGRSPDLLARVVVALALFAAAYMAEVVRGGLQSVPKGQLEAAASIGLGWWGAQRAVVLPQALRAAVPALTNNALSLLKETSLVTIVSLYELTGAVSLALGSDPEWRPFKVELFLVAGAIYFVLCFALARASARLELPQEMA</sequence>
<evidence type="ECO:0000313" key="10">
    <source>
        <dbReference type="EMBL" id="MBK0393005.1"/>
    </source>
</evidence>
<dbReference type="InterPro" id="IPR035906">
    <property type="entry name" value="MetI-like_sf"/>
</dbReference>
<evidence type="ECO:0000256" key="8">
    <source>
        <dbReference type="RuleBase" id="RU363032"/>
    </source>
</evidence>
<dbReference type="InterPro" id="IPR000515">
    <property type="entry name" value="MetI-like"/>
</dbReference>
<organism evidence="10 11">
    <name type="scientific">Ramlibacter algicola</name>
    <dbReference type="NCBI Taxonomy" id="2795217"/>
    <lineage>
        <taxon>Bacteria</taxon>
        <taxon>Pseudomonadati</taxon>
        <taxon>Pseudomonadota</taxon>
        <taxon>Betaproteobacteria</taxon>
        <taxon>Burkholderiales</taxon>
        <taxon>Comamonadaceae</taxon>
        <taxon>Ramlibacter</taxon>
    </lineage>
</organism>
<name>A0A934PYQ8_9BURK</name>
<evidence type="ECO:0000256" key="5">
    <source>
        <dbReference type="ARBA" id="ARBA00022692"/>
    </source>
</evidence>
<dbReference type="InterPro" id="IPR010065">
    <property type="entry name" value="AA_ABC_transptr_permease_3TM"/>
</dbReference>
<dbReference type="PANTHER" id="PTHR30614:SF41">
    <property type="entry name" value="INNER MEMBRANE AMINO-ACID ABC TRANSPORTER PERMEASE PROTEIN YHDY"/>
    <property type="match status" value="1"/>
</dbReference>
<gene>
    <name evidence="10" type="ORF">I8E28_10425</name>
</gene>
<evidence type="ECO:0000256" key="7">
    <source>
        <dbReference type="ARBA" id="ARBA00023136"/>
    </source>
</evidence>
<comment type="subcellular location">
    <subcellularLocation>
        <location evidence="1">Cell inner membrane</location>
        <topology evidence="1">Multi-pass membrane protein</topology>
    </subcellularLocation>
    <subcellularLocation>
        <location evidence="8">Cell membrane</location>
        <topology evidence="8">Multi-pass membrane protein</topology>
    </subcellularLocation>
</comment>
<dbReference type="EMBL" id="JAEDAO010000001">
    <property type="protein sequence ID" value="MBK0393005.1"/>
    <property type="molecule type" value="Genomic_DNA"/>
</dbReference>
<dbReference type="CDD" id="cd06261">
    <property type="entry name" value="TM_PBP2"/>
    <property type="match status" value="1"/>
</dbReference>
<accession>A0A934PYQ8</accession>
<dbReference type="RefSeq" id="WP_200787957.1">
    <property type="nucleotide sequence ID" value="NZ_JAEDAO010000001.1"/>
</dbReference>
<dbReference type="NCBIfam" id="TIGR01726">
    <property type="entry name" value="HEQRo_perm_3TM"/>
    <property type="match status" value="1"/>
</dbReference>
<dbReference type="SUPFAM" id="SSF161098">
    <property type="entry name" value="MetI-like"/>
    <property type="match status" value="1"/>
</dbReference>
<feature type="transmembrane region" description="Helical" evidence="8">
    <location>
        <begin position="193"/>
        <end position="216"/>
    </location>
</feature>
<evidence type="ECO:0000256" key="3">
    <source>
        <dbReference type="ARBA" id="ARBA00022448"/>
    </source>
</evidence>
<keyword evidence="7 8" id="KW-0472">Membrane</keyword>
<evidence type="ECO:0000256" key="2">
    <source>
        <dbReference type="ARBA" id="ARBA00010072"/>
    </source>
</evidence>